<dbReference type="PANTHER" id="PTHR10398:SF2">
    <property type="entry name" value="AFADIN"/>
    <property type="match status" value="1"/>
</dbReference>
<dbReference type="WBParaSite" id="PSU_v2.g14746.t1">
    <property type="protein sequence ID" value="PSU_v2.g14746.t1"/>
    <property type="gene ID" value="PSU_v2.g14746"/>
</dbReference>
<dbReference type="GO" id="GO:0032880">
    <property type="term" value="P:regulation of protein localization"/>
    <property type="evidence" value="ECO:0007669"/>
    <property type="project" value="TreeGrafter"/>
</dbReference>
<dbReference type="Gene3D" id="3.10.20.90">
    <property type="entry name" value="Phosphatidylinositol 3-kinase Catalytic Subunit, Chain A, domain 1"/>
    <property type="match status" value="1"/>
</dbReference>
<name>A0A914Y5N2_9BILA</name>
<dbReference type="AlphaFoldDB" id="A0A914Y5N2"/>
<feature type="compositionally biased region" description="Low complexity" evidence="1">
    <location>
        <begin position="10"/>
        <end position="21"/>
    </location>
</feature>
<protein>
    <submittedName>
        <fullName evidence="4">Ras-associating domain-containing protein</fullName>
    </submittedName>
</protein>
<dbReference type="PANTHER" id="PTHR10398">
    <property type="entry name" value="AFADIN"/>
    <property type="match status" value="1"/>
</dbReference>
<dbReference type="GO" id="GO:0050839">
    <property type="term" value="F:cell adhesion molecule binding"/>
    <property type="evidence" value="ECO:0007669"/>
    <property type="project" value="TreeGrafter"/>
</dbReference>
<evidence type="ECO:0000256" key="1">
    <source>
        <dbReference type="SAM" id="MobiDB-lite"/>
    </source>
</evidence>
<dbReference type="PROSITE" id="PS50200">
    <property type="entry name" value="RA"/>
    <property type="match status" value="1"/>
</dbReference>
<feature type="region of interest" description="Disordered" evidence="1">
    <location>
        <begin position="1"/>
        <end position="65"/>
    </location>
</feature>
<dbReference type="GO" id="GO:0005912">
    <property type="term" value="C:adherens junction"/>
    <property type="evidence" value="ECO:0007669"/>
    <property type="project" value="TreeGrafter"/>
</dbReference>
<proteinExistence type="predicted"/>
<evidence type="ECO:0000313" key="3">
    <source>
        <dbReference type="Proteomes" id="UP000887577"/>
    </source>
</evidence>
<evidence type="ECO:0000313" key="4">
    <source>
        <dbReference type="WBParaSite" id="PSU_v2.g14746.t1"/>
    </source>
</evidence>
<evidence type="ECO:0000259" key="2">
    <source>
        <dbReference type="PROSITE" id="PS50200"/>
    </source>
</evidence>
<feature type="compositionally biased region" description="Basic and acidic residues" evidence="1">
    <location>
        <begin position="53"/>
        <end position="65"/>
    </location>
</feature>
<dbReference type="InterPro" id="IPR028842">
    <property type="entry name" value="Afadin"/>
</dbReference>
<feature type="compositionally biased region" description="Basic residues" evidence="1">
    <location>
        <begin position="26"/>
        <end position="35"/>
    </location>
</feature>
<sequence length="163" mass="18745">MLAFIGVGNTSSASADSSQTDELSRNSKRFSKRKKEKELRKKYQNQKQVIENDIMKQREEDQQVSRRLYDEVPPTTFTRTISNPEAVMKKRREQKIENRLRQISKGGSVKIFSGDLDPSRPYVTLLVGAEDRAYKIIRDTLIKLGGEFDKALPDDFCLIEVSE</sequence>
<dbReference type="SUPFAM" id="SSF54236">
    <property type="entry name" value="Ubiquitin-like"/>
    <property type="match status" value="1"/>
</dbReference>
<dbReference type="InterPro" id="IPR000159">
    <property type="entry name" value="RA_dom"/>
</dbReference>
<reference evidence="4" key="1">
    <citation type="submission" date="2022-11" db="UniProtKB">
        <authorList>
            <consortium name="WormBaseParasite"/>
        </authorList>
    </citation>
    <scope>IDENTIFICATION</scope>
</reference>
<dbReference type="GO" id="GO:0007165">
    <property type="term" value="P:signal transduction"/>
    <property type="evidence" value="ECO:0007669"/>
    <property type="project" value="InterPro"/>
</dbReference>
<dbReference type="Proteomes" id="UP000887577">
    <property type="component" value="Unplaced"/>
</dbReference>
<accession>A0A914Y5N2</accession>
<dbReference type="InterPro" id="IPR029071">
    <property type="entry name" value="Ubiquitin-like_domsf"/>
</dbReference>
<feature type="domain" description="Ras-associating" evidence="2">
    <location>
        <begin position="105"/>
        <end position="163"/>
    </location>
</feature>
<organism evidence="3 4">
    <name type="scientific">Panagrolaimus superbus</name>
    <dbReference type="NCBI Taxonomy" id="310955"/>
    <lineage>
        <taxon>Eukaryota</taxon>
        <taxon>Metazoa</taxon>
        <taxon>Ecdysozoa</taxon>
        <taxon>Nematoda</taxon>
        <taxon>Chromadorea</taxon>
        <taxon>Rhabditida</taxon>
        <taxon>Tylenchina</taxon>
        <taxon>Panagrolaimomorpha</taxon>
        <taxon>Panagrolaimoidea</taxon>
        <taxon>Panagrolaimidae</taxon>
        <taxon>Panagrolaimus</taxon>
    </lineage>
</organism>
<keyword evidence="3" id="KW-1185">Reference proteome</keyword>